<dbReference type="CDD" id="cd00190">
    <property type="entry name" value="Tryp_SPc"/>
    <property type="match status" value="1"/>
</dbReference>
<gene>
    <name evidence="10" type="ORF">PAPOLLO_LOCUS16971</name>
</gene>
<evidence type="ECO:0000256" key="4">
    <source>
        <dbReference type="ARBA" id="ARBA00022801"/>
    </source>
</evidence>
<keyword evidence="7" id="KW-1015">Disulfide bond</keyword>
<dbReference type="GO" id="GO:0004252">
    <property type="term" value="F:serine-type endopeptidase activity"/>
    <property type="evidence" value="ECO:0007669"/>
    <property type="project" value="InterPro"/>
</dbReference>
<dbReference type="InterPro" id="IPR033116">
    <property type="entry name" value="TRYPSIN_SER"/>
</dbReference>
<keyword evidence="11" id="KW-1185">Reference proteome</keyword>
<organism evidence="10 11">
    <name type="scientific">Parnassius apollo</name>
    <name type="common">Apollo butterfly</name>
    <name type="synonym">Papilio apollo</name>
    <dbReference type="NCBI Taxonomy" id="110799"/>
    <lineage>
        <taxon>Eukaryota</taxon>
        <taxon>Metazoa</taxon>
        <taxon>Ecdysozoa</taxon>
        <taxon>Arthropoda</taxon>
        <taxon>Hexapoda</taxon>
        <taxon>Insecta</taxon>
        <taxon>Pterygota</taxon>
        <taxon>Neoptera</taxon>
        <taxon>Endopterygota</taxon>
        <taxon>Lepidoptera</taxon>
        <taxon>Glossata</taxon>
        <taxon>Ditrysia</taxon>
        <taxon>Papilionoidea</taxon>
        <taxon>Papilionidae</taxon>
        <taxon>Parnassiinae</taxon>
        <taxon>Parnassini</taxon>
        <taxon>Parnassius</taxon>
        <taxon>Parnassius</taxon>
    </lineage>
</organism>
<protein>
    <submittedName>
        <fullName evidence="10">(apollo) hypothetical protein</fullName>
    </submittedName>
</protein>
<evidence type="ECO:0000256" key="1">
    <source>
        <dbReference type="ARBA" id="ARBA00007664"/>
    </source>
</evidence>
<keyword evidence="2 8" id="KW-0645">Protease</keyword>
<keyword evidence="6" id="KW-0865">Zymogen</keyword>
<dbReference type="GO" id="GO:0006508">
    <property type="term" value="P:proteolysis"/>
    <property type="evidence" value="ECO:0007669"/>
    <property type="project" value="UniProtKB-KW"/>
</dbReference>
<reference evidence="10" key="1">
    <citation type="submission" date="2021-04" db="EMBL/GenBank/DDBJ databases">
        <authorList>
            <person name="Tunstrom K."/>
        </authorList>
    </citation>
    <scope>NUCLEOTIDE SEQUENCE</scope>
</reference>
<dbReference type="FunFam" id="2.40.10.10:FF:000077">
    <property type="entry name" value="Predicted protein"/>
    <property type="match status" value="1"/>
</dbReference>
<dbReference type="EMBL" id="CAJQZP010001128">
    <property type="protein sequence ID" value="CAG5019029.1"/>
    <property type="molecule type" value="Genomic_DNA"/>
</dbReference>
<dbReference type="Pfam" id="PF00089">
    <property type="entry name" value="Trypsin"/>
    <property type="match status" value="1"/>
</dbReference>
<dbReference type="OrthoDB" id="546450at2759"/>
<comment type="caution">
    <text evidence="10">The sequence shown here is derived from an EMBL/GenBank/DDBJ whole genome shotgun (WGS) entry which is preliminary data.</text>
</comment>
<proteinExistence type="inferred from homology"/>
<keyword evidence="5 8" id="KW-0720">Serine protease</keyword>
<dbReference type="InterPro" id="IPR018114">
    <property type="entry name" value="TRYPSIN_HIS"/>
</dbReference>
<name>A0A8S3XG19_PARAO</name>
<dbReference type="InterPro" id="IPR001254">
    <property type="entry name" value="Trypsin_dom"/>
</dbReference>
<evidence type="ECO:0000256" key="3">
    <source>
        <dbReference type="ARBA" id="ARBA00022729"/>
    </source>
</evidence>
<evidence type="ECO:0000256" key="6">
    <source>
        <dbReference type="ARBA" id="ARBA00023145"/>
    </source>
</evidence>
<dbReference type="InterPro" id="IPR050430">
    <property type="entry name" value="Peptidase_S1"/>
</dbReference>
<evidence type="ECO:0000256" key="2">
    <source>
        <dbReference type="ARBA" id="ARBA00022670"/>
    </source>
</evidence>
<evidence type="ECO:0000259" key="9">
    <source>
        <dbReference type="PROSITE" id="PS50240"/>
    </source>
</evidence>
<dbReference type="PANTHER" id="PTHR24276">
    <property type="entry name" value="POLYSERASE-RELATED"/>
    <property type="match status" value="1"/>
</dbReference>
<evidence type="ECO:0000256" key="8">
    <source>
        <dbReference type="RuleBase" id="RU363034"/>
    </source>
</evidence>
<comment type="similarity">
    <text evidence="1">Belongs to the peptidase S1 family.</text>
</comment>
<evidence type="ECO:0000313" key="11">
    <source>
        <dbReference type="Proteomes" id="UP000691718"/>
    </source>
</evidence>
<dbReference type="PROSITE" id="PS00135">
    <property type="entry name" value="TRYPSIN_SER"/>
    <property type="match status" value="1"/>
</dbReference>
<accession>A0A8S3XG19</accession>
<dbReference type="Proteomes" id="UP000691718">
    <property type="component" value="Unassembled WGS sequence"/>
</dbReference>
<dbReference type="AlphaFoldDB" id="A0A8S3XG19"/>
<evidence type="ECO:0000313" key="10">
    <source>
        <dbReference type="EMBL" id="CAG5019029.1"/>
    </source>
</evidence>
<dbReference type="PROSITE" id="PS50240">
    <property type="entry name" value="TRYPSIN_DOM"/>
    <property type="match status" value="1"/>
</dbReference>
<dbReference type="PANTHER" id="PTHR24276:SF91">
    <property type="entry name" value="AT26814P-RELATED"/>
    <property type="match status" value="1"/>
</dbReference>
<evidence type="ECO:0000256" key="7">
    <source>
        <dbReference type="ARBA" id="ARBA00023157"/>
    </source>
</evidence>
<keyword evidence="3" id="KW-0732">Signal</keyword>
<feature type="domain" description="Peptidase S1" evidence="9">
    <location>
        <begin position="109"/>
        <end position="338"/>
    </location>
</feature>
<keyword evidence="4 8" id="KW-0378">Hydrolase</keyword>
<dbReference type="PROSITE" id="PS00134">
    <property type="entry name" value="TRYPSIN_HIS"/>
    <property type="match status" value="1"/>
</dbReference>
<sequence length="345" mass="38453">MLLAAFRIINFMSIITVVFNKHNIEFSEDRSTEIDYSELATLAESNKKDVLGFLNDEKVRKRYRELYDTLLDNLIGTRRRGNPYNSLETLYNFKSVNNQSEYATSTRRIVHGRNTSIAAVPWQVSLREKTYPICGGSIITDIWLITAAHCLIKARANELSVRLGSSWKTRGGEMYDVKECHVHPRYNSKTKICDVGLVQLYSPLRFSAKILPIRLVAKESRLPADQPAVVSGWGKLREGGPSATYLQSSTVKTIAMKLCRRSGLDRRAIDPASMFCAGSFSQPAPDACQGDSGGPLVQDGVLIGVVSWGLGCARGNFPGVYTRLSSPIIWDWIQNLIIKNSNKNA</sequence>
<evidence type="ECO:0000256" key="5">
    <source>
        <dbReference type="ARBA" id="ARBA00022825"/>
    </source>
</evidence>
<dbReference type="SMART" id="SM00020">
    <property type="entry name" value="Tryp_SPc"/>
    <property type="match status" value="1"/>
</dbReference>